<name>M7SGN1_EUTLA</name>
<keyword evidence="5 6" id="KW-0472">Membrane</keyword>
<evidence type="ECO:0000256" key="4">
    <source>
        <dbReference type="ARBA" id="ARBA00022989"/>
    </source>
</evidence>
<evidence type="ECO:0000256" key="5">
    <source>
        <dbReference type="ARBA" id="ARBA00023136"/>
    </source>
</evidence>
<evidence type="ECO:0000256" key="6">
    <source>
        <dbReference type="SAM" id="Phobius"/>
    </source>
</evidence>
<evidence type="ECO:0000313" key="7">
    <source>
        <dbReference type="EMBL" id="EMR63317.1"/>
    </source>
</evidence>
<dbReference type="Proteomes" id="UP000012174">
    <property type="component" value="Unassembled WGS sequence"/>
</dbReference>
<gene>
    <name evidence="7" type="ORF">UCREL1_9740</name>
</gene>
<proteinExistence type="predicted"/>
<accession>M7SGN1</accession>
<dbReference type="InterPro" id="IPR024512">
    <property type="entry name" value="Ser_palmitoyltrfase_ssu-like"/>
</dbReference>
<reference evidence="8" key="1">
    <citation type="journal article" date="2013" name="Genome Announc.">
        <title>Draft genome sequence of the grapevine dieback fungus Eutypa lata UCR-EL1.</title>
        <authorList>
            <person name="Blanco-Ulate B."/>
            <person name="Rolshausen P.E."/>
            <person name="Cantu D."/>
        </authorList>
    </citation>
    <scope>NUCLEOTIDE SEQUENCE [LARGE SCALE GENOMIC DNA]</scope>
    <source>
        <strain evidence="8">UCR-EL1</strain>
    </source>
</reference>
<dbReference type="HOGENOM" id="CLU_2210019_0_0_1"/>
<feature type="transmembrane region" description="Helical" evidence="6">
    <location>
        <begin position="33"/>
        <end position="54"/>
    </location>
</feature>
<organism evidence="7 8">
    <name type="scientific">Eutypa lata (strain UCR-EL1)</name>
    <name type="common">Grapevine dieback disease fungus</name>
    <name type="synonym">Eutypa armeniacae</name>
    <dbReference type="NCBI Taxonomy" id="1287681"/>
    <lineage>
        <taxon>Eukaryota</taxon>
        <taxon>Fungi</taxon>
        <taxon>Dikarya</taxon>
        <taxon>Ascomycota</taxon>
        <taxon>Pezizomycotina</taxon>
        <taxon>Sordariomycetes</taxon>
        <taxon>Xylariomycetidae</taxon>
        <taxon>Xylariales</taxon>
        <taxon>Diatrypaceae</taxon>
        <taxon>Eutypa</taxon>
    </lineage>
</organism>
<evidence type="ECO:0000256" key="1">
    <source>
        <dbReference type="ARBA" id="ARBA00004477"/>
    </source>
</evidence>
<keyword evidence="4 6" id="KW-1133">Transmembrane helix</keyword>
<dbReference type="KEGG" id="ela:UCREL1_9740"/>
<keyword evidence="2 6" id="KW-0812">Transmembrane</keyword>
<evidence type="ECO:0000256" key="3">
    <source>
        <dbReference type="ARBA" id="ARBA00022824"/>
    </source>
</evidence>
<dbReference type="EMBL" id="KB707241">
    <property type="protein sequence ID" value="EMR63317.1"/>
    <property type="molecule type" value="Genomic_DNA"/>
</dbReference>
<dbReference type="OrthoDB" id="202672at2759"/>
<protein>
    <submittedName>
        <fullName evidence="7">Uncharacterized protein</fullName>
    </submittedName>
</protein>
<dbReference type="GO" id="GO:0005789">
    <property type="term" value="C:endoplasmic reticulum membrane"/>
    <property type="evidence" value="ECO:0007669"/>
    <property type="project" value="UniProtKB-SubCell"/>
</dbReference>
<keyword evidence="3" id="KW-0256">Endoplasmic reticulum</keyword>
<comment type="subcellular location">
    <subcellularLocation>
        <location evidence="1">Endoplasmic reticulum membrane</location>
        <topology evidence="1">Multi-pass membrane protein</topology>
    </subcellularLocation>
</comment>
<sequence length="107" mass="11900">MSIIEDFGRWARLKKYRIEVTYGVYVFTPGEKAVFWSIFSLIFGFITYYLALFLSRNVLFVVHSAWSLIHTTNGSSSASASHMAAGLTARLTQPAGSFAEHALSRSA</sequence>
<keyword evidence="8" id="KW-1185">Reference proteome</keyword>
<evidence type="ECO:0000256" key="2">
    <source>
        <dbReference type="ARBA" id="ARBA00022692"/>
    </source>
</evidence>
<dbReference type="Pfam" id="PF11779">
    <property type="entry name" value="SPT_ssu-like"/>
    <property type="match status" value="1"/>
</dbReference>
<dbReference type="AlphaFoldDB" id="M7SGN1"/>
<evidence type="ECO:0000313" key="8">
    <source>
        <dbReference type="Proteomes" id="UP000012174"/>
    </source>
</evidence>